<feature type="region of interest" description="Disordered" evidence="3">
    <location>
        <begin position="41"/>
        <end position="95"/>
    </location>
</feature>
<dbReference type="EMBL" id="SADD01000002">
    <property type="protein sequence ID" value="RVU46993.1"/>
    <property type="molecule type" value="Genomic_DNA"/>
</dbReference>
<sequence length="316" mass="35680">MLTLIGRPLPQRPVMMLHYTLPPLLTFLVLFVACVQPEAGTLPPDTPDVDLSDTAEDASEPKDTSAPEDVSDDDAEAIPDVQDTPPPEPWPCDPELDLNDRRYRHLHGLSDAQIQRGLLNMVSGHRALYYSTARQHLMNDIEPHDDGSIECAYTGRITEPDGSTTPDGFNTEHVWPQSRGADQEPPRSDIHHLFAVDGGVNSARSNHPYGTTSCSGNSCPWHENGSERGPSTDGRDPVFEVRPEFRGNVARAMFYFALRYQMPIEDREEAVLRQWHCEDPPDDYERNRNDLIQMLQSNRNPFIDRPDFVDNFDSFD</sequence>
<dbReference type="PANTHER" id="PTHR33607:SF2">
    <property type="entry name" value="ENDONUCLEASE-1"/>
    <property type="match status" value="1"/>
</dbReference>
<feature type="compositionally biased region" description="Acidic residues" evidence="3">
    <location>
        <begin position="47"/>
        <end position="58"/>
    </location>
</feature>
<feature type="region of interest" description="Disordered" evidence="3">
    <location>
        <begin position="207"/>
        <end position="237"/>
    </location>
</feature>
<reference evidence="4 5" key="1">
    <citation type="submission" date="2019-01" db="EMBL/GenBank/DDBJ databases">
        <title>Lujinxingia litoralis gen. nov., sp. nov. and Lujinxingia sediminis gen. nov., sp. nov., new members in the order Bradymonadales, isolated from coastal sediment.</title>
        <authorList>
            <person name="Li C.-M."/>
        </authorList>
    </citation>
    <scope>NUCLEOTIDE SEQUENCE [LARGE SCALE GENOMIC DNA]</scope>
    <source>
        <strain evidence="4 5">SEH01</strain>
    </source>
</reference>
<name>A0ABY0CVQ8_9DELT</name>
<feature type="compositionally biased region" description="Polar residues" evidence="3">
    <location>
        <begin position="207"/>
        <end position="218"/>
    </location>
</feature>
<dbReference type="Pfam" id="PF04231">
    <property type="entry name" value="Endonuclease_1"/>
    <property type="match status" value="1"/>
</dbReference>
<accession>A0ABY0CVQ8</accession>
<dbReference type="InterPro" id="IPR007346">
    <property type="entry name" value="Endonuclease-I"/>
</dbReference>
<dbReference type="SUPFAM" id="SSF54060">
    <property type="entry name" value="His-Me finger endonucleases"/>
    <property type="match status" value="1"/>
</dbReference>
<evidence type="ECO:0000256" key="3">
    <source>
        <dbReference type="SAM" id="MobiDB-lite"/>
    </source>
</evidence>
<evidence type="ECO:0000256" key="2">
    <source>
        <dbReference type="ARBA" id="ARBA00022801"/>
    </source>
</evidence>
<proteinExistence type="predicted"/>
<dbReference type="PROSITE" id="PS51257">
    <property type="entry name" value="PROKAR_LIPOPROTEIN"/>
    <property type="match status" value="1"/>
</dbReference>
<dbReference type="InterPro" id="IPR044925">
    <property type="entry name" value="His-Me_finger_sf"/>
</dbReference>
<gene>
    <name evidence="4" type="ORF">EA187_07610</name>
</gene>
<comment type="caution">
    <text evidence="4">The sequence shown here is derived from an EMBL/GenBank/DDBJ whole genome shotgun (WGS) entry which is preliminary data.</text>
</comment>
<evidence type="ECO:0008006" key="6">
    <source>
        <dbReference type="Google" id="ProtNLM"/>
    </source>
</evidence>
<keyword evidence="5" id="KW-1185">Reference proteome</keyword>
<dbReference type="PANTHER" id="PTHR33607">
    <property type="entry name" value="ENDONUCLEASE-1"/>
    <property type="match status" value="1"/>
</dbReference>
<evidence type="ECO:0000313" key="4">
    <source>
        <dbReference type="EMBL" id="RVU46993.1"/>
    </source>
</evidence>
<dbReference type="Proteomes" id="UP000282926">
    <property type="component" value="Unassembled WGS sequence"/>
</dbReference>
<organism evidence="4 5">
    <name type="scientific">Lujinxingia sediminis</name>
    <dbReference type="NCBI Taxonomy" id="2480984"/>
    <lineage>
        <taxon>Bacteria</taxon>
        <taxon>Deltaproteobacteria</taxon>
        <taxon>Bradymonadales</taxon>
        <taxon>Lujinxingiaceae</taxon>
        <taxon>Lujinxingia</taxon>
    </lineage>
</organism>
<evidence type="ECO:0000256" key="1">
    <source>
        <dbReference type="ARBA" id="ARBA00022722"/>
    </source>
</evidence>
<protein>
    <recommendedName>
        <fullName evidence="6">Endonuclease I</fullName>
    </recommendedName>
</protein>
<keyword evidence="1" id="KW-0540">Nuclease</keyword>
<keyword evidence="2" id="KW-0378">Hydrolase</keyword>
<evidence type="ECO:0000313" key="5">
    <source>
        <dbReference type="Proteomes" id="UP000282926"/>
    </source>
</evidence>